<dbReference type="InterPro" id="IPR005467">
    <property type="entry name" value="His_kinase_dom"/>
</dbReference>
<evidence type="ECO:0000313" key="9">
    <source>
        <dbReference type="EMBL" id="SIQ25932.1"/>
    </source>
</evidence>
<dbReference type="CDD" id="cd00130">
    <property type="entry name" value="PAS"/>
    <property type="match status" value="5"/>
</dbReference>
<dbReference type="Gene3D" id="3.30.565.10">
    <property type="entry name" value="Histidine kinase-like ATPase, C-terminal domain"/>
    <property type="match status" value="1"/>
</dbReference>
<evidence type="ECO:0000256" key="1">
    <source>
        <dbReference type="ARBA" id="ARBA00000085"/>
    </source>
</evidence>
<feature type="domain" description="PAC" evidence="8">
    <location>
        <begin position="338"/>
        <end position="390"/>
    </location>
</feature>
<dbReference type="SMART" id="SM00086">
    <property type="entry name" value="PAC"/>
    <property type="match status" value="9"/>
</dbReference>
<protein>
    <recommendedName>
        <fullName evidence="2">histidine kinase</fullName>
        <ecNumber evidence="2">2.7.13.3</ecNumber>
    </recommendedName>
</protein>
<dbReference type="SMART" id="SM00387">
    <property type="entry name" value="HATPase_c"/>
    <property type="match status" value="1"/>
</dbReference>
<evidence type="ECO:0000259" key="6">
    <source>
        <dbReference type="PROSITE" id="PS50109"/>
    </source>
</evidence>
<keyword evidence="4" id="KW-0808">Transferase</keyword>
<evidence type="ECO:0000256" key="2">
    <source>
        <dbReference type="ARBA" id="ARBA00012438"/>
    </source>
</evidence>
<keyword evidence="10" id="KW-1185">Reference proteome</keyword>
<keyword evidence="5" id="KW-0418">Kinase</keyword>
<feature type="domain" description="PAS" evidence="7">
    <location>
        <begin position="670"/>
        <end position="716"/>
    </location>
</feature>
<feature type="domain" description="Histidine kinase" evidence="6">
    <location>
        <begin position="1177"/>
        <end position="1387"/>
    </location>
</feature>
<dbReference type="Gene3D" id="3.30.450.20">
    <property type="entry name" value="PAS domain"/>
    <property type="match status" value="9"/>
</dbReference>
<evidence type="ECO:0000256" key="4">
    <source>
        <dbReference type="ARBA" id="ARBA00022679"/>
    </source>
</evidence>
<dbReference type="OrthoDB" id="5522855at2"/>
<dbReference type="InterPro" id="IPR000014">
    <property type="entry name" value="PAS"/>
</dbReference>
<dbReference type="PANTHER" id="PTHR43304:SF1">
    <property type="entry name" value="PAC DOMAIN-CONTAINING PROTEIN"/>
    <property type="match status" value="1"/>
</dbReference>
<dbReference type="PROSITE" id="PS50112">
    <property type="entry name" value="PAS"/>
    <property type="match status" value="1"/>
</dbReference>
<accession>A0A1N6RB89</accession>
<dbReference type="InterPro" id="IPR036890">
    <property type="entry name" value="HATPase_C_sf"/>
</dbReference>
<organism evidence="9 10">
    <name type="scientific">Maribacter ulvicola</name>
    <dbReference type="NCBI Taxonomy" id="228959"/>
    <lineage>
        <taxon>Bacteria</taxon>
        <taxon>Pseudomonadati</taxon>
        <taxon>Bacteroidota</taxon>
        <taxon>Flavobacteriia</taxon>
        <taxon>Flavobacteriales</taxon>
        <taxon>Flavobacteriaceae</taxon>
        <taxon>Maribacter</taxon>
    </lineage>
</organism>
<evidence type="ECO:0000259" key="7">
    <source>
        <dbReference type="PROSITE" id="PS50112"/>
    </source>
</evidence>
<dbReference type="EMBL" id="FTMA01000001">
    <property type="protein sequence ID" value="SIQ25932.1"/>
    <property type="molecule type" value="Genomic_DNA"/>
</dbReference>
<dbReference type="SMART" id="SM00091">
    <property type="entry name" value="PAS"/>
    <property type="match status" value="7"/>
</dbReference>
<dbReference type="InterPro" id="IPR003594">
    <property type="entry name" value="HATPase_dom"/>
</dbReference>
<feature type="domain" description="PAC" evidence="8">
    <location>
        <begin position="719"/>
        <end position="771"/>
    </location>
</feature>
<feature type="domain" description="PAC" evidence="8">
    <location>
        <begin position="973"/>
        <end position="1025"/>
    </location>
</feature>
<dbReference type="PROSITE" id="PS50109">
    <property type="entry name" value="HIS_KIN"/>
    <property type="match status" value="1"/>
</dbReference>
<dbReference type="Pfam" id="PF08447">
    <property type="entry name" value="PAS_3"/>
    <property type="match status" value="8"/>
</dbReference>
<dbReference type="STRING" id="228959.SAMN05421797_1011207"/>
<dbReference type="Proteomes" id="UP000186953">
    <property type="component" value="Unassembled WGS sequence"/>
</dbReference>
<reference evidence="10" key="1">
    <citation type="submission" date="2017-01" db="EMBL/GenBank/DDBJ databases">
        <authorList>
            <person name="Varghese N."/>
            <person name="Submissions S."/>
        </authorList>
    </citation>
    <scope>NUCLEOTIDE SEQUENCE [LARGE SCALE GENOMIC DNA]</scope>
    <source>
        <strain evidence="10">DSM 15366</strain>
    </source>
</reference>
<proteinExistence type="predicted"/>
<dbReference type="InterPro" id="IPR004358">
    <property type="entry name" value="Sig_transdc_His_kin-like_C"/>
</dbReference>
<dbReference type="PROSITE" id="PS50113">
    <property type="entry name" value="PAC"/>
    <property type="match status" value="7"/>
</dbReference>
<dbReference type="GO" id="GO:0004673">
    <property type="term" value="F:protein histidine kinase activity"/>
    <property type="evidence" value="ECO:0007669"/>
    <property type="project" value="UniProtKB-EC"/>
</dbReference>
<name>A0A1N6RB89_9FLAO</name>
<dbReference type="Pfam" id="PF02518">
    <property type="entry name" value="HATPase_c"/>
    <property type="match status" value="1"/>
</dbReference>
<dbReference type="EC" id="2.7.13.3" evidence="2"/>
<evidence type="ECO:0000256" key="5">
    <source>
        <dbReference type="ARBA" id="ARBA00022777"/>
    </source>
</evidence>
<dbReference type="InterPro" id="IPR001610">
    <property type="entry name" value="PAC"/>
</dbReference>
<feature type="domain" description="PAC" evidence="8">
    <location>
        <begin position="846"/>
        <end position="897"/>
    </location>
</feature>
<comment type="catalytic activity">
    <reaction evidence="1">
        <text>ATP + protein L-histidine = ADP + protein N-phospho-L-histidine.</text>
        <dbReference type="EC" id="2.7.13.3"/>
    </reaction>
</comment>
<feature type="domain" description="PAC" evidence="8">
    <location>
        <begin position="211"/>
        <end position="263"/>
    </location>
</feature>
<dbReference type="PANTHER" id="PTHR43304">
    <property type="entry name" value="PHYTOCHROME-LIKE PROTEIN CPH1"/>
    <property type="match status" value="1"/>
</dbReference>
<feature type="domain" description="PAC" evidence="8">
    <location>
        <begin position="461"/>
        <end position="517"/>
    </location>
</feature>
<dbReference type="PRINTS" id="PR00344">
    <property type="entry name" value="BCTRLSENSOR"/>
</dbReference>
<dbReference type="InterPro" id="IPR052162">
    <property type="entry name" value="Sensor_kinase/Photoreceptor"/>
</dbReference>
<keyword evidence="3" id="KW-0597">Phosphoprotein</keyword>
<dbReference type="SUPFAM" id="SSF55785">
    <property type="entry name" value="PYP-like sensor domain (PAS domain)"/>
    <property type="match status" value="9"/>
</dbReference>
<sequence>MSKENTLSHTNQHLETFHTPPQPAIFQIDLRSNLVDWNNNLKHIHEVPLDYIPTMENCYGNYRNDVSEQKILQAHKNAIEHSTPFQLMYEIITATGNSRHLEVTVQPFMVNGQCTSLYGVVKEISQNRNQNPEILQLKHQLNNAEKLAKSGSWNWNIITGELKWSANFYEIFDHKKSNPISYDVYLGYIHEDDREAIARKFDLALKTKIFPECSYKIQLKNGTIKTVFTIGKVISNENGEVITMLGTCQDITDRIVKEQELQQTNQQLKLTNNINKIGSWQLDISIDEFKWTDNLYRIFEIALGTKISFKVLQKYTHPDDLDFLKVKFNEIITKNRSQSFSHRIKLENGTIKTVQVVSDTITDAKGQVIYLIGTTQDISKKINKELELIQTHQQLSLTEKTSKAGTWSWNPITGMFKWSENLYEIMDFDKNIPMNFEILYTRIHPEDKHIVDDSMQFVQDTNSKCTFIHRIIINDGSIKTLEIVADIISNTLNTEKELIGTARDITNTLNIEQELIEKNQLLNFAEHLTSMGYWRYKPATNSVFWSENLYHMFDQPKTDKLTFDSYFDKIHPEDKELVKEKVSLSIKDNKFYDFTHRIVLKNNQTKVIQIIGKVTVNKSDGLQELLGTCLDITESHTKDLEISKKNYRLNIAEGMAKIGYWQWSTPTNEVFWSDNLHEIYGHPKEAPLTFETYINYIHKEDREHIVTKLTNAMQSGSFPKSTYRIQLADGTIKIIKSIGKIIRNNKGEVIEMTGVCQDITETKIKELELLQRNQQLNMAEQMAMLGSWEWKPEKNIYKWSDNLYRIYGFKLGSAVTIERALASVYPPDLDRVKKIIKEIFKGIDHKHDIYRIILNNGEIKTLEVRRETSKDKDGNIEIIGSTQDITDQVKAKKQIQEKNHILSIAEEIATMGSWKWNPATGESTWSDNLYKIYGIALHSTITTELFLSKVHLDDIEKVNQFIKEILNTNNSDKTLTFRIIKSHGIIRSLELLAEITKDQNGNIIEIVGTTQDVTDRIKREQDLLEKNQLLNFAEQLSSIGHWKWDIINDNLEKSENLLKILDFNEETRPDFDTYLKRVHPADRDKVIELGQRIIDTKQFNKFHHRIVKDDKSIRTIKIIGEVILDKEGNVIELIGSSQDITEQIEAQQKILDTNRSLEKSTMTLTSKNEQLAEFNHITSHNLRSPVSNLNALLHIYKKTDNEHAKIEIFEKFEIVIDHLTETLNALIETITLKHNTAVIKEELSFDKTLLKTKEILAAELIETKARITSNFTKAKNVKYNPIYLESIFLNLVSNSLKYKSPDRVPEIFISSKMINGTTHLEFKDNGLGINMKMHGQKIFGLNKVFHKHPEARGIGLFLTKAQITSMGGTISVASEVNIGTTFYITLN</sequence>
<dbReference type="RefSeq" id="WP_076547356.1">
    <property type="nucleotide sequence ID" value="NZ_FTMA01000001.1"/>
</dbReference>
<dbReference type="Gene3D" id="2.10.70.100">
    <property type="match status" value="6"/>
</dbReference>
<evidence type="ECO:0000259" key="8">
    <source>
        <dbReference type="PROSITE" id="PS50113"/>
    </source>
</evidence>
<dbReference type="SUPFAM" id="SSF55874">
    <property type="entry name" value="ATPase domain of HSP90 chaperone/DNA topoisomerase II/histidine kinase"/>
    <property type="match status" value="1"/>
</dbReference>
<dbReference type="Gene3D" id="1.10.287.130">
    <property type="match status" value="1"/>
</dbReference>
<gene>
    <name evidence="9" type="ORF">SAMN05421797_1011207</name>
</gene>
<dbReference type="InterPro" id="IPR035965">
    <property type="entry name" value="PAS-like_dom_sf"/>
</dbReference>
<dbReference type="InterPro" id="IPR000700">
    <property type="entry name" value="PAS-assoc_C"/>
</dbReference>
<evidence type="ECO:0000256" key="3">
    <source>
        <dbReference type="ARBA" id="ARBA00022553"/>
    </source>
</evidence>
<evidence type="ECO:0000313" key="10">
    <source>
        <dbReference type="Proteomes" id="UP000186953"/>
    </source>
</evidence>
<dbReference type="InterPro" id="IPR013655">
    <property type="entry name" value="PAS_fold_3"/>
</dbReference>
<feature type="domain" description="PAC" evidence="8">
    <location>
        <begin position="1100"/>
        <end position="1152"/>
    </location>
</feature>
<dbReference type="NCBIfam" id="TIGR00229">
    <property type="entry name" value="sensory_box"/>
    <property type="match status" value="2"/>
</dbReference>